<accession>A0A5K8A1U7</accession>
<dbReference type="InterPro" id="IPR027417">
    <property type="entry name" value="P-loop_NTPase"/>
</dbReference>
<reference evidence="1 2" key="1">
    <citation type="submission" date="2019-11" db="EMBL/GenBank/DDBJ databases">
        <title>Comparative genomics of hydrocarbon-degrading Desulfosarcina strains.</title>
        <authorList>
            <person name="Watanabe M."/>
            <person name="Kojima H."/>
            <person name="Fukui M."/>
        </authorList>
    </citation>
    <scope>NUCLEOTIDE SEQUENCE [LARGE SCALE GENOMIC DNA]</scope>
    <source>
        <strain evidence="1 2">28bB2T</strain>
    </source>
</reference>
<dbReference type="Proteomes" id="UP000425960">
    <property type="component" value="Chromosome"/>
</dbReference>
<organism evidence="1 2">
    <name type="scientific">Desulfosarcina ovata subsp. sediminis</name>
    <dbReference type="NCBI Taxonomy" id="885957"/>
    <lineage>
        <taxon>Bacteria</taxon>
        <taxon>Pseudomonadati</taxon>
        <taxon>Thermodesulfobacteriota</taxon>
        <taxon>Desulfobacteria</taxon>
        <taxon>Desulfobacterales</taxon>
        <taxon>Desulfosarcinaceae</taxon>
        <taxon>Desulfosarcina</taxon>
    </lineage>
</organism>
<dbReference type="KEGG" id="dov:DSCO28_69820"/>
<protein>
    <submittedName>
        <fullName evidence="1">Uncharacterized protein</fullName>
    </submittedName>
</protein>
<sequence length="55" mass="6063">MIRMIITGNSGSGKAWLAGRLVDPTGGPVIYLDHIFWEPGVFEQTKNAADYVLQQ</sequence>
<name>A0A5K8A1U7_9BACT</name>
<gene>
    <name evidence="1" type="ORF">DSCO28_69820</name>
</gene>
<dbReference type="AlphaFoldDB" id="A0A5K8A1U7"/>
<dbReference type="EMBL" id="AP021876">
    <property type="protein sequence ID" value="BBO86416.1"/>
    <property type="molecule type" value="Genomic_DNA"/>
</dbReference>
<evidence type="ECO:0000313" key="1">
    <source>
        <dbReference type="EMBL" id="BBO86416.1"/>
    </source>
</evidence>
<evidence type="ECO:0000313" key="2">
    <source>
        <dbReference type="Proteomes" id="UP000425960"/>
    </source>
</evidence>
<proteinExistence type="predicted"/>
<dbReference type="SUPFAM" id="SSF52540">
    <property type="entry name" value="P-loop containing nucleoside triphosphate hydrolases"/>
    <property type="match status" value="1"/>
</dbReference>